<feature type="region of interest" description="Disordered" evidence="1">
    <location>
        <begin position="1"/>
        <end position="48"/>
    </location>
</feature>
<dbReference type="EMBL" id="JAUZMY010000005">
    <property type="protein sequence ID" value="MEE2037097.1"/>
    <property type="molecule type" value="Genomic_DNA"/>
</dbReference>
<proteinExistence type="predicted"/>
<evidence type="ECO:0000313" key="2">
    <source>
        <dbReference type="EMBL" id="MEE2037097.1"/>
    </source>
</evidence>
<name>A0ABU7K4C7_9ACTN</name>
<keyword evidence="3" id="KW-1185">Reference proteome</keyword>
<reference evidence="2 3" key="1">
    <citation type="submission" date="2023-08" db="EMBL/GenBank/DDBJ databases">
        <authorList>
            <person name="Girao M."/>
            <person name="Carvalho M.F."/>
        </authorList>
    </citation>
    <scope>NUCLEOTIDE SEQUENCE [LARGE SCALE GENOMIC DNA]</scope>
    <source>
        <strain evidence="2 3">CT-R113</strain>
    </source>
</reference>
<dbReference type="RefSeq" id="WP_330090887.1">
    <property type="nucleotide sequence ID" value="NZ_JAUZMY010000005.1"/>
</dbReference>
<evidence type="ECO:0000256" key="1">
    <source>
        <dbReference type="SAM" id="MobiDB-lite"/>
    </source>
</evidence>
<protein>
    <submittedName>
        <fullName evidence="2">Uncharacterized protein</fullName>
    </submittedName>
</protein>
<feature type="compositionally biased region" description="Gly residues" evidence="1">
    <location>
        <begin position="15"/>
        <end position="30"/>
    </location>
</feature>
<evidence type="ECO:0000313" key="3">
    <source>
        <dbReference type="Proteomes" id="UP001356095"/>
    </source>
</evidence>
<gene>
    <name evidence="2" type="ORF">Q8791_07675</name>
</gene>
<dbReference type="Proteomes" id="UP001356095">
    <property type="component" value="Unassembled WGS sequence"/>
</dbReference>
<organism evidence="2 3">
    <name type="scientific">Nocardiopsis codii</name>
    <dbReference type="NCBI Taxonomy" id="3065942"/>
    <lineage>
        <taxon>Bacteria</taxon>
        <taxon>Bacillati</taxon>
        <taxon>Actinomycetota</taxon>
        <taxon>Actinomycetes</taxon>
        <taxon>Streptosporangiales</taxon>
        <taxon>Nocardiopsidaceae</taxon>
        <taxon>Nocardiopsis</taxon>
    </lineage>
</organism>
<accession>A0ABU7K4C7</accession>
<comment type="caution">
    <text evidence="2">The sequence shown here is derived from an EMBL/GenBank/DDBJ whole genome shotgun (WGS) entry which is preliminary data.</text>
</comment>
<sequence>MSEHRLGSEDPGQTTVGGGLAQQPPRGGGHQRAPRAEHHRPGEQSPPQ</sequence>